<dbReference type="OMA" id="WIDAHIR"/>
<reference evidence="2 3" key="1">
    <citation type="submission" date="2016-10" db="EMBL/GenBank/DDBJ databases">
        <title>Genome sequence of the basidiomycete white-rot fungus Trametes pubescens.</title>
        <authorList>
            <person name="Makela M.R."/>
            <person name="Granchi Z."/>
            <person name="Peng M."/>
            <person name="De Vries R.P."/>
            <person name="Grigoriev I."/>
            <person name="Riley R."/>
            <person name="Hilden K."/>
        </authorList>
    </citation>
    <scope>NUCLEOTIDE SEQUENCE [LARGE SCALE GENOMIC DNA]</scope>
    <source>
        <strain evidence="2 3">FBCC735</strain>
    </source>
</reference>
<name>A0A1M2W446_TRAPU</name>
<accession>A0A1M2W446</accession>
<feature type="non-terminal residue" evidence="2">
    <location>
        <position position="1"/>
    </location>
</feature>
<comment type="caution">
    <text evidence="2">The sequence shown here is derived from an EMBL/GenBank/DDBJ whole genome shotgun (WGS) entry which is preliminary data.</text>
</comment>
<dbReference type="InterPro" id="IPR002213">
    <property type="entry name" value="UDP_glucos_trans"/>
</dbReference>
<evidence type="ECO:0000256" key="1">
    <source>
        <dbReference type="ARBA" id="ARBA00022679"/>
    </source>
</evidence>
<dbReference type="GO" id="GO:0008194">
    <property type="term" value="F:UDP-glycosyltransferase activity"/>
    <property type="evidence" value="ECO:0007669"/>
    <property type="project" value="InterPro"/>
</dbReference>
<dbReference type="EMBL" id="MNAD01000280">
    <property type="protein sequence ID" value="OJT14532.1"/>
    <property type="molecule type" value="Genomic_DNA"/>
</dbReference>
<dbReference type="AlphaFoldDB" id="A0A1M2W446"/>
<proteinExistence type="predicted"/>
<dbReference type="PANTHER" id="PTHR48045:SF31">
    <property type="entry name" value="UDP-GLYCOSYLTRANSFERASE 76B1-LIKE"/>
    <property type="match status" value="1"/>
</dbReference>
<evidence type="ECO:0000313" key="3">
    <source>
        <dbReference type="Proteomes" id="UP000184267"/>
    </source>
</evidence>
<dbReference type="PANTHER" id="PTHR48045">
    <property type="entry name" value="UDP-GLYCOSYLTRANSFERASE 72B1"/>
    <property type="match status" value="1"/>
</dbReference>
<gene>
    <name evidence="2" type="ORF">TRAPUB_8935</name>
</gene>
<sequence>HIRPACTLAARIVKLDRTVNVTFFTAARFFYLAQAEISRSFVHGEDAATRLRIIALQQHEHPLISDTYEEAFGEAWTKLATKQPITCAKTGIVHGSIPVAPKQVILDLFVPRTHSFIRKEAPGVKIYTWYTFTAYSGFYLFGPESLGGRGNLFPKVEEETKTGKPFNVAATEIFCNIEGKVIRVPGLPPMYDYEYDPQVMPLPPQLVGNSLIKAHELFLKSDGVITMSPADLEPEAAVVAFRQWLTSLGKTMYFAGPLVPDDGKADAGEQTGSIAAQKIQAFLDRQLQERGRHYVLYISFGSMFFPLNPDVFAAFIEVVMEQHIPFIVSHPSPLAVFSEELKAKVERYGNGFFSSWAPQQALLRHPATGWFVTHAGLNSTLEAIHAGVPLICWPFLHDQPVNTIVLTETHRVAYELLEVRTGQGLRPIFRTGKAPTGTLDAVRAEARDVLARAFGEEGAQMRARLVALRERVNGSWAEGGASRKDMEAFVATLQ</sequence>
<dbReference type="OrthoDB" id="5835829at2759"/>
<keyword evidence="1 2" id="KW-0808">Transferase</keyword>
<dbReference type="STRING" id="154538.A0A1M2W446"/>
<dbReference type="SUPFAM" id="SSF53756">
    <property type="entry name" value="UDP-Glycosyltransferase/glycogen phosphorylase"/>
    <property type="match status" value="1"/>
</dbReference>
<keyword evidence="3" id="KW-1185">Reference proteome</keyword>
<evidence type="ECO:0000313" key="2">
    <source>
        <dbReference type="EMBL" id="OJT14532.1"/>
    </source>
</evidence>
<dbReference type="Pfam" id="PF00201">
    <property type="entry name" value="UDPGT"/>
    <property type="match status" value="1"/>
</dbReference>
<dbReference type="Gene3D" id="3.40.50.2000">
    <property type="entry name" value="Glycogen Phosphorylase B"/>
    <property type="match status" value="2"/>
</dbReference>
<dbReference type="CDD" id="cd03784">
    <property type="entry name" value="GT1_Gtf-like"/>
    <property type="match status" value="1"/>
</dbReference>
<organism evidence="2 3">
    <name type="scientific">Trametes pubescens</name>
    <name type="common">White-rot fungus</name>
    <dbReference type="NCBI Taxonomy" id="154538"/>
    <lineage>
        <taxon>Eukaryota</taxon>
        <taxon>Fungi</taxon>
        <taxon>Dikarya</taxon>
        <taxon>Basidiomycota</taxon>
        <taxon>Agaricomycotina</taxon>
        <taxon>Agaricomycetes</taxon>
        <taxon>Polyporales</taxon>
        <taxon>Polyporaceae</taxon>
        <taxon>Trametes</taxon>
    </lineage>
</organism>
<dbReference type="Proteomes" id="UP000184267">
    <property type="component" value="Unassembled WGS sequence"/>
</dbReference>
<protein>
    <submittedName>
        <fullName evidence="2">UDP-glycosyltransferase 76E2</fullName>
    </submittedName>
</protein>